<proteinExistence type="predicted"/>
<sequence>MTGCGNNHVGRARSCGFTASCPPLRADVAQSIISYSVAPSGVASRSKNANTMQRAAQAASIMYDEESDKLACQVPAQGQEQVPVPPGDWVAVHEIVYIVSNRSQPDYRLWVRIIPGWAGARGDFHLLEVCLPFRLCMECRWRMGVGGWCILCLGNVWGVGMDGVDSWNLPRFSCVFRPHDLAEVGISLDWGLGWRDCIVAAGRRRPIVSRGKMLCLDHDLIGVAMIMQSFTHVGSVLTASYAVSRRSCRDATVPADRSPGSYLLSG</sequence>
<dbReference type="EMBL" id="AM920428">
    <property type="protein sequence ID" value="CAP91560.1"/>
    <property type="molecule type" value="Genomic_DNA"/>
</dbReference>
<name>B6H2G8_PENRW</name>
<evidence type="ECO:0000313" key="1">
    <source>
        <dbReference type="EMBL" id="CAP91560.1"/>
    </source>
</evidence>
<keyword evidence="2" id="KW-1185">Reference proteome</keyword>
<dbReference type="HOGENOM" id="CLU_1046242_0_0_1"/>
<dbReference type="AlphaFoldDB" id="B6H2G8"/>
<dbReference type="VEuPathDB" id="FungiDB:PCH_Pc13g04910"/>
<dbReference type="OrthoDB" id="10542976at2759"/>
<evidence type="ECO:0000313" key="2">
    <source>
        <dbReference type="Proteomes" id="UP000000724"/>
    </source>
</evidence>
<gene>
    <name evidence="1" type="ORF">Pc13g04910</name>
    <name evidence="1" type="ORF">PCH_Pc13g04910</name>
</gene>
<organism evidence="1 2">
    <name type="scientific">Penicillium rubens (strain ATCC 28089 / DSM 1075 / NRRL 1951 / Wisconsin 54-1255)</name>
    <name type="common">Penicillium chrysogenum</name>
    <dbReference type="NCBI Taxonomy" id="500485"/>
    <lineage>
        <taxon>Eukaryota</taxon>
        <taxon>Fungi</taxon>
        <taxon>Dikarya</taxon>
        <taxon>Ascomycota</taxon>
        <taxon>Pezizomycotina</taxon>
        <taxon>Eurotiomycetes</taxon>
        <taxon>Eurotiomycetidae</taxon>
        <taxon>Eurotiales</taxon>
        <taxon>Aspergillaceae</taxon>
        <taxon>Penicillium</taxon>
        <taxon>Penicillium chrysogenum species complex</taxon>
    </lineage>
</organism>
<accession>B6H2G8</accession>
<dbReference type="Proteomes" id="UP000000724">
    <property type="component" value="Contig Pc00c13"/>
</dbReference>
<protein>
    <submittedName>
        <fullName evidence="1">Uncharacterized protein</fullName>
    </submittedName>
</protein>
<reference evidence="1 2" key="1">
    <citation type="journal article" date="2008" name="Nat. Biotechnol.">
        <title>Genome sequencing and analysis of the filamentous fungus Penicillium chrysogenum.</title>
        <authorList>
            <person name="van den Berg M.A."/>
            <person name="Albang R."/>
            <person name="Albermann K."/>
            <person name="Badger J.H."/>
            <person name="Daran J.-M."/>
            <person name="Driessen A.J.M."/>
            <person name="Garcia-Estrada C."/>
            <person name="Fedorova N.D."/>
            <person name="Harris D.M."/>
            <person name="Heijne W.H.M."/>
            <person name="Joardar V.S."/>
            <person name="Kiel J.A.K.W."/>
            <person name="Kovalchuk A."/>
            <person name="Martin J.F."/>
            <person name="Nierman W.C."/>
            <person name="Nijland J.G."/>
            <person name="Pronk J.T."/>
            <person name="Roubos J.A."/>
            <person name="van der Klei I.J."/>
            <person name="van Peij N.N.M.E."/>
            <person name="Veenhuis M."/>
            <person name="von Doehren H."/>
            <person name="Wagner C."/>
            <person name="Wortman J.R."/>
            <person name="Bovenberg R.A.L."/>
        </authorList>
    </citation>
    <scope>NUCLEOTIDE SEQUENCE [LARGE SCALE GENOMIC DNA]</scope>
    <source>
        <strain evidence="2">ATCC 28089 / DSM 1075 / NRRL 1951 / Wisconsin 54-1255</strain>
    </source>
</reference>